<keyword evidence="1" id="KW-0812">Transmembrane</keyword>
<reference evidence="2 3" key="1">
    <citation type="journal article" date="2020" name="Int. J. Syst. Evol. Microbiol.">
        <title>Reclassification of Streptomyces castelarensis and Streptomyces sporoclivatus as later heterotypic synonyms of Streptomyces antimycoticus.</title>
        <authorList>
            <person name="Komaki H."/>
            <person name="Tamura T."/>
        </authorList>
    </citation>
    <scope>NUCLEOTIDE SEQUENCE [LARGE SCALE GENOMIC DNA]</scope>
    <source>
        <strain evidence="2 3">NBRC 100767</strain>
    </source>
</reference>
<feature type="transmembrane region" description="Helical" evidence="1">
    <location>
        <begin position="163"/>
        <end position="193"/>
    </location>
</feature>
<name>A0A499UF82_9ACTN</name>
<gene>
    <name evidence="2" type="ORF">SSPO_027010</name>
</gene>
<dbReference type="AlphaFoldDB" id="A0A499UF82"/>
<dbReference type="Proteomes" id="UP000463951">
    <property type="component" value="Chromosome"/>
</dbReference>
<accession>A0A499UF82</accession>
<keyword evidence="1" id="KW-1133">Transmembrane helix</keyword>
<evidence type="ECO:0000256" key="1">
    <source>
        <dbReference type="SAM" id="Phobius"/>
    </source>
</evidence>
<protein>
    <submittedName>
        <fullName evidence="2">Uncharacterized protein</fullName>
    </submittedName>
</protein>
<evidence type="ECO:0000313" key="2">
    <source>
        <dbReference type="EMBL" id="BBJ39983.1"/>
    </source>
</evidence>
<evidence type="ECO:0000313" key="3">
    <source>
        <dbReference type="Proteomes" id="UP000463951"/>
    </source>
</evidence>
<proteinExistence type="predicted"/>
<dbReference type="EMBL" id="AP019620">
    <property type="protein sequence ID" value="BBJ39983.1"/>
    <property type="molecule type" value="Genomic_DNA"/>
</dbReference>
<keyword evidence="1" id="KW-0472">Membrane</keyword>
<organism evidence="2 3">
    <name type="scientific">Streptomyces antimycoticus</name>
    <dbReference type="NCBI Taxonomy" id="68175"/>
    <lineage>
        <taxon>Bacteria</taxon>
        <taxon>Bacillati</taxon>
        <taxon>Actinomycetota</taxon>
        <taxon>Actinomycetes</taxon>
        <taxon>Kitasatosporales</taxon>
        <taxon>Streptomycetaceae</taxon>
        <taxon>Streptomyces</taxon>
        <taxon>Streptomyces violaceusniger group</taxon>
    </lineage>
</organism>
<sequence>MERAVILANRLKELREGRGWFEPFPLLPDDPLCVALWVHKRLPADRREDEFKGRLKYLIDDLDDETEREALLVAYNLHPDYKKGPSGSDLILNARRKRYAEKLGLKDDRTVRRREDSAIEKLAQKLALEPAAPPLVFGKRFTRKPHNVYLFGGRPIAKSHARLFGAALVLFMLVAILMAVIYIGAATGAFYIISPPK</sequence>